<feature type="repeat" description="PPR" evidence="2">
    <location>
        <begin position="348"/>
        <end position="382"/>
    </location>
</feature>
<dbReference type="OrthoDB" id="185373at2759"/>
<accession>A0A7I8KEZ1</accession>
<keyword evidence="1" id="KW-0677">Repeat</keyword>
<dbReference type="NCBIfam" id="TIGR00756">
    <property type="entry name" value="PPR"/>
    <property type="match status" value="3"/>
</dbReference>
<dbReference type="FunFam" id="1.25.40.10:FF:000449">
    <property type="entry name" value="Pentatricopeptide repeat-containing protein mitochondrial"/>
    <property type="match status" value="1"/>
</dbReference>
<protein>
    <recommendedName>
        <fullName evidence="3">DYW domain-containing protein</fullName>
    </recommendedName>
</protein>
<evidence type="ECO:0000313" key="5">
    <source>
        <dbReference type="Proteomes" id="UP000663760"/>
    </source>
</evidence>
<dbReference type="Proteomes" id="UP000663760">
    <property type="component" value="Chromosome 5"/>
</dbReference>
<gene>
    <name evidence="4" type="ORF">SI8410_05007012</name>
</gene>
<dbReference type="PANTHER" id="PTHR24015">
    <property type="entry name" value="OS07G0578800 PROTEIN-RELATED"/>
    <property type="match status" value="1"/>
</dbReference>
<evidence type="ECO:0000259" key="3">
    <source>
        <dbReference type="Pfam" id="PF14432"/>
    </source>
</evidence>
<dbReference type="InterPro" id="IPR046960">
    <property type="entry name" value="PPR_At4g14850-like_plant"/>
</dbReference>
<feature type="repeat" description="PPR" evidence="2">
    <location>
        <begin position="38"/>
        <end position="72"/>
    </location>
</feature>
<dbReference type="Pfam" id="PF14432">
    <property type="entry name" value="DYW_deaminase"/>
    <property type="match status" value="1"/>
</dbReference>
<feature type="domain" description="DYW" evidence="3">
    <location>
        <begin position="563"/>
        <end position="655"/>
    </location>
</feature>
<dbReference type="FunFam" id="1.25.40.10:FF:000968">
    <property type="entry name" value="Pentatricopeptide repeat-containing protein, mitochondrial"/>
    <property type="match status" value="1"/>
</dbReference>
<dbReference type="Pfam" id="PF13041">
    <property type="entry name" value="PPR_2"/>
    <property type="match status" value="1"/>
</dbReference>
<dbReference type="Pfam" id="PF20431">
    <property type="entry name" value="E_motif"/>
    <property type="match status" value="1"/>
</dbReference>
<evidence type="ECO:0000256" key="1">
    <source>
        <dbReference type="ARBA" id="ARBA00022737"/>
    </source>
</evidence>
<proteinExistence type="predicted"/>
<sequence>MVAVCSAIRKGRFCFSSSSSSSAGTLAVHFDRLVDRSSVSSWNSIISDLARDGDSADALRAFSWMRRLSITPDRSTFPCALKSCGSLARLWPGRQVHLQAFLLGLHPDLFVASSLIDMYSKCAELVDARRVFDETPLPNAVVWTSMIVGFVVNSRPREALTLFKESLVAAGAEERDETIDSVSAVAALSACSRMSERRITSGIHGLLVRLGLAADVGVGNTLIDAYAKCGDLHLSRQVFEGMDVRDAISWNSLISVYAQNGLSPEAMDAFSDMFNRGSVDHNEMTLSAVLLACAQAGTLQFGRCIHSQVVRMGLENDIYVGTSLVDMYAKCGQVVMARQAFDLMKNRNIKSWTAMIAGYGMHGRGQEAMEVFTHMRRSSLKPNRITFISVLAACSHAGLVDEGRHWFNAMKKEYDIDPGLEHYACMVDLLGRAGHLKEAHGLITGMKLRPDSVVWGALLAACRIHKDIELGELSAKKLFELEPRNCGYYVLLSNIYASAGLWNDAKKMRAQIKSRGLVKPPGYSSVELRGKVHVFLVGDKEHPDHEETYRYLAVLAVKMRAAGYVPDTGSVLHDVDQEEKEAVLGVHSEKLAVGFGIINTAPGTAIRVIKNLRICGDCHTVIKLVSEIEGREVVVRDSNRFHHFSNGQCSCGDYW</sequence>
<dbReference type="Pfam" id="PF01535">
    <property type="entry name" value="PPR"/>
    <property type="match status" value="4"/>
</dbReference>
<evidence type="ECO:0000256" key="2">
    <source>
        <dbReference type="PROSITE-ProRule" id="PRU00708"/>
    </source>
</evidence>
<dbReference type="PROSITE" id="PS51375">
    <property type="entry name" value="PPR"/>
    <property type="match status" value="3"/>
</dbReference>
<dbReference type="GO" id="GO:0008270">
    <property type="term" value="F:zinc ion binding"/>
    <property type="evidence" value="ECO:0007669"/>
    <property type="project" value="InterPro"/>
</dbReference>
<dbReference type="FunFam" id="1.25.40.10:FF:000196">
    <property type="entry name" value="Pentatricopeptide repeat-containing protein At4g14850"/>
    <property type="match status" value="1"/>
</dbReference>
<dbReference type="GO" id="GO:0009451">
    <property type="term" value="P:RNA modification"/>
    <property type="evidence" value="ECO:0007669"/>
    <property type="project" value="InterPro"/>
</dbReference>
<dbReference type="Gene3D" id="1.25.40.10">
    <property type="entry name" value="Tetratricopeptide repeat domain"/>
    <property type="match status" value="3"/>
</dbReference>
<organism evidence="4 5">
    <name type="scientific">Spirodela intermedia</name>
    <name type="common">Intermediate duckweed</name>
    <dbReference type="NCBI Taxonomy" id="51605"/>
    <lineage>
        <taxon>Eukaryota</taxon>
        <taxon>Viridiplantae</taxon>
        <taxon>Streptophyta</taxon>
        <taxon>Embryophyta</taxon>
        <taxon>Tracheophyta</taxon>
        <taxon>Spermatophyta</taxon>
        <taxon>Magnoliopsida</taxon>
        <taxon>Liliopsida</taxon>
        <taxon>Araceae</taxon>
        <taxon>Lemnoideae</taxon>
        <taxon>Spirodela</taxon>
    </lineage>
</organism>
<dbReference type="InterPro" id="IPR032867">
    <property type="entry name" value="DYW_dom"/>
</dbReference>
<dbReference type="EMBL" id="LR746268">
    <property type="protein sequence ID" value="CAA7396349.1"/>
    <property type="molecule type" value="Genomic_DNA"/>
</dbReference>
<dbReference type="GO" id="GO:0003723">
    <property type="term" value="F:RNA binding"/>
    <property type="evidence" value="ECO:0007669"/>
    <property type="project" value="InterPro"/>
</dbReference>
<dbReference type="InterPro" id="IPR002885">
    <property type="entry name" value="PPR_rpt"/>
</dbReference>
<dbReference type="InterPro" id="IPR011990">
    <property type="entry name" value="TPR-like_helical_dom_sf"/>
</dbReference>
<keyword evidence="5" id="KW-1185">Reference proteome</keyword>
<reference evidence="4" key="1">
    <citation type="submission" date="2020-02" db="EMBL/GenBank/DDBJ databases">
        <authorList>
            <person name="Scholz U."/>
            <person name="Mascher M."/>
            <person name="Fiebig A."/>
        </authorList>
    </citation>
    <scope>NUCLEOTIDE SEQUENCE</scope>
</reference>
<dbReference type="AlphaFoldDB" id="A0A7I8KEZ1"/>
<feature type="repeat" description="PPR" evidence="2">
    <location>
        <begin position="246"/>
        <end position="280"/>
    </location>
</feature>
<name>A0A7I8KEZ1_SPIIN</name>
<dbReference type="PANTHER" id="PTHR24015:SF1063">
    <property type="entry name" value="OS12G0156900 PROTEIN"/>
    <property type="match status" value="1"/>
</dbReference>
<dbReference type="InterPro" id="IPR046848">
    <property type="entry name" value="E_motif"/>
</dbReference>
<evidence type="ECO:0000313" key="4">
    <source>
        <dbReference type="EMBL" id="CAA7396349.1"/>
    </source>
</evidence>
<dbReference type="FunFam" id="1.25.40.10:FF:001050">
    <property type="entry name" value="Pentatricopeptide repeat-containing protein At2g33760"/>
    <property type="match status" value="1"/>
</dbReference>